<dbReference type="PANTHER" id="PTHR35038">
    <property type="entry name" value="DISSIMILATORY SULFITE REDUCTASE SIRA"/>
    <property type="match status" value="1"/>
</dbReference>
<accession>A0A284VNY7</accession>
<evidence type="ECO:0000256" key="1">
    <source>
        <dbReference type="ARBA" id="ARBA00022729"/>
    </source>
</evidence>
<keyword evidence="1" id="KW-0732">Signal</keyword>
<dbReference type="InterPro" id="IPR036280">
    <property type="entry name" value="Multihaem_cyt_sf"/>
</dbReference>
<proteinExistence type="predicted"/>
<dbReference type="Proteomes" id="UP000218615">
    <property type="component" value="Unassembled WGS sequence"/>
</dbReference>
<evidence type="ECO:0000313" key="2">
    <source>
        <dbReference type="EMBL" id="SNQ60995.1"/>
    </source>
</evidence>
<organism evidence="2 3">
    <name type="scientific">Candidatus Methanoperedens nitratireducens</name>
    <dbReference type="NCBI Taxonomy" id="1392998"/>
    <lineage>
        <taxon>Archaea</taxon>
        <taxon>Methanobacteriati</taxon>
        <taxon>Methanobacteriota</taxon>
        <taxon>Stenosarchaea group</taxon>
        <taxon>Methanomicrobia</taxon>
        <taxon>Methanosarcinales</taxon>
        <taxon>ANME-2 cluster</taxon>
        <taxon>Candidatus Methanoperedentaceae</taxon>
        <taxon>Candidatus Methanoperedens</taxon>
    </lineage>
</organism>
<dbReference type="SUPFAM" id="SSF48695">
    <property type="entry name" value="Multiheme cytochromes"/>
    <property type="match status" value="1"/>
</dbReference>
<dbReference type="AlphaFoldDB" id="A0A284VNY7"/>
<gene>
    <name evidence="2" type="ORF">MNV_2190001</name>
</gene>
<name>A0A284VNY7_9EURY</name>
<protein>
    <submittedName>
        <fullName evidence="2">Uncharacterized protein</fullName>
    </submittedName>
</protein>
<evidence type="ECO:0000313" key="3">
    <source>
        <dbReference type="Proteomes" id="UP000218615"/>
    </source>
</evidence>
<reference evidence="3" key="1">
    <citation type="submission" date="2017-06" db="EMBL/GenBank/DDBJ databases">
        <authorList>
            <person name="Cremers G."/>
        </authorList>
    </citation>
    <scope>NUCLEOTIDE SEQUENCE [LARGE SCALE GENOMIC DNA]</scope>
</reference>
<sequence length="274" mass="29948">METVNSRMLLLLVAVISIGIFALPTTVSRFTGQHTFKNASEVASDSGCRKCHEDIYEEMHSATNQVHWNVPGPKGSNDVFQCTECHTVDFDISVYYQTNTKESVDGHAATTIACLSCHSELAGLGAGGFTCNSCHVGTAKMFDPKVAGSDQFPMHALAYKYGVVHDSEGRKNCSQCHRGANLNVFIEHIDSEITNEEETHRSFYYKSKYPDNQSAINLKDSNTACLGCHSHTRVTISWRRSIGYEMTVNATSRGMKVNLTGVSPITDTTGTSGS</sequence>
<keyword evidence="3" id="KW-1185">Reference proteome</keyword>
<dbReference type="InterPro" id="IPR051829">
    <property type="entry name" value="Multiheme_Cytochr_ET"/>
</dbReference>
<dbReference type="Gene3D" id="3.90.10.10">
    <property type="entry name" value="Cytochrome C3"/>
    <property type="match status" value="1"/>
</dbReference>
<dbReference type="EMBL" id="FZMP01000134">
    <property type="protein sequence ID" value="SNQ60995.1"/>
    <property type="molecule type" value="Genomic_DNA"/>
</dbReference>